<organism evidence="4 5">
    <name type="scientific">Colletotrichum destructivum</name>
    <dbReference type="NCBI Taxonomy" id="34406"/>
    <lineage>
        <taxon>Eukaryota</taxon>
        <taxon>Fungi</taxon>
        <taxon>Dikarya</taxon>
        <taxon>Ascomycota</taxon>
        <taxon>Pezizomycotina</taxon>
        <taxon>Sordariomycetes</taxon>
        <taxon>Hypocreomycetidae</taxon>
        <taxon>Glomerellales</taxon>
        <taxon>Glomerellaceae</taxon>
        <taxon>Colletotrichum</taxon>
        <taxon>Colletotrichum destructivum species complex</taxon>
    </lineage>
</organism>
<accession>A0AAX4IUF1</accession>
<dbReference type="KEGG" id="cdet:87948380"/>
<name>A0AAX4IUF1_9PEZI</name>
<evidence type="ECO:0000313" key="4">
    <source>
        <dbReference type="EMBL" id="WQF86866.1"/>
    </source>
</evidence>
<dbReference type="PANTHER" id="PTHR32385:SF15">
    <property type="entry name" value="INOSITOL PHOSPHOCERAMIDE MANNOSYLTRANSFERASE 1"/>
    <property type="match status" value="1"/>
</dbReference>
<dbReference type="GO" id="GO:0000030">
    <property type="term" value="F:mannosyltransferase activity"/>
    <property type="evidence" value="ECO:0007669"/>
    <property type="project" value="TreeGrafter"/>
</dbReference>
<dbReference type="GO" id="GO:0016020">
    <property type="term" value="C:membrane"/>
    <property type="evidence" value="ECO:0007669"/>
    <property type="project" value="GOC"/>
</dbReference>
<dbReference type="Proteomes" id="UP001322277">
    <property type="component" value="Chromosome 8"/>
</dbReference>
<evidence type="ECO:0000256" key="2">
    <source>
        <dbReference type="ARBA" id="ARBA00022679"/>
    </source>
</evidence>
<dbReference type="PANTHER" id="PTHR32385">
    <property type="entry name" value="MANNOSYL PHOSPHORYLINOSITOL CERAMIDE SYNTHASE"/>
    <property type="match status" value="1"/>
</dbReference>
<dbReference type="SUPFAM" id="SSF53448">
    <property type="entry name" value="Nucleotide-diphospho-sugar transferases"/>
    <property type="match status" value="1"/>
</dbReference>
<feature type="transmembrane region" description="Helical" evidence="3">
    <location>
        <begin position="9"/>
        <end position="30"/>
    </location>
</feature>
<dbReference type="InterPro" id="IPR007577">
    <property type="entry name" value="GlycoTrfase_DXD_sugar-bd_CS"/>
</dbReference>
<keyword evidence="2" id="KW-0808">Transferase</keyword>
<proteinExistence type="inferred from homology"/>
<dbReference type="InterPro" id="IPR029044">
    <property type="entry name" value="Nucleotide-diphossugar_trans"/>
</dbReference>
<sequence>MMIALPGKVILRISAVVAVSLMVALVVHQLSYTNDFTLPNQSIDAINFCDDSKRKWGDLGEPIQSSIPQEPIPKIVHQIWKNSDVSTYPVQASRETWEKTLTPLNYTVKLWTDDDVLKLIKANYTWLLSTYEGYSQNIQRADVARLIVVHAEGGIYADLDVFPRSTKEMACLQGLGLQAIFAATSGNLGVSNHFFMGQRQSPFLEWALQEAKRRGGPTSKRILLPYLRVFWSTGPIMVTHAFRHYAWMYSTAHSGLALLDEGYARKVFGHAAGRSWHGSDGQFLNYVSDHLGVLLFWAAVTLTVAALSVMLFIKRCRGKSIELISGCGSRLRSKERYTEV</sequence>
<dbReference type="InterPro" id="IPR051706">
    <property type="entry name" value="Glycosyltransferase_domain"/>
</dbReference>
<keyword evidence="3" id="KW-1133">Transmembrane helix</keyword>
<dbReference type="GeneID" id="87948380"/>
<keyword evidence="5" id="KW-1185">Reference proteome</keyword>
<dbReference type="RefSeq" id="XP_062784087.1">
    <property type="nucleotide sequence ID" value="XM_062928036.1"/>
</dbReference>
<reference evidence="5" key="1">
    <citation type="journal article" date="2023" name="bioRxiv">
        <title>Complete genome of the Medicago anthracnose fungus, Colletotrichum destructivum, reveals a mini-chromosome-like region within a core chromosome.</title>
        <authorList>
            <person name="Lapalu N."/>
            <person name="Simon A."/>
            <person name="Lu A."/>
            <person name="Plaumann P.-L."/>
            <person name="Amselem J."/>
            <person name="Pigne S."/>
            <person name="Auger A."/>
            <person name="Koch C."/>
            <person name="Dallery J.-F."/>
            <person name="O'Connell R.J."/>
        </authorList>
    </citation>
    <scope>NUCLEOTIDE SEQUENCE [LARGE SCALE GENOMIC DNA]</scope>
    <source>
        <strain evidence="5">CBS 520.97</strain>
    </source>
</reference>
<protein>
    <submittedName>
        <fullName evidence="4">Glycosyltransferase, DXD sugar-binding, nucleotide-diphospho-sugar transferase</fullName>
    </submittedName>
</protein>
<dbReference type="AlphaFoldDB" id="A0AAX4IUF1"/>
<evidence type="ECO:0000256" key="3">
    <source>
        <dbReference type="SAM" id="Phobius"/>
    </source>
</evidence>
<dbReference type="Gene3D" id="3.90.550.20">
    <property type="match status" value="1"/>
</dbReference>
<evidence type="ECO:0000313" key="5">
    <source>
        <dbReference type="Proteomes" id="UP001322277"/>
    </source>
</evidence>
<keyword evidence="3" id="KW-0812">Transmembrane</keyword>
<comment type="similarity">
    <text evidence="1">Belongs to the glycosyltransferase 32 family.</text>
</comment>
<dbReference type="EMBL" id="CP137312">
    <property type="protein sequence ID" value="WQF86866.1"/>
    <property type="molecule type" value="Genomic_DNA"/>
</dbReference>
<evidence type="ECO:0000256" key="1">
    <source>
        <dbReference type="ARBA" id="ARBA00009003"/>
    </source>
</evidence>
<dbReference type="Pfam" id="PF04488">
    <property type="entry name" value="Gly_transf_sug"/>
    <property type="match status" value="1"/>
</dbReference>
<feature type="transmembrane region" description="Helical" evidence="3">
    <location>
        <begin position="291"/>
        <end position="313"/>
    </location>
</feature>
<gene>
    <name evidence="4" type="ORF">CDEST_11880</name>
</gene>
<dbReference type="GO" id="GO:0051999">
    <property type="term" value="P:mannosyl-inositol phosphorylceramide biosynthetic process"/>
    <property type="evidence" value="ECO:0007669"/>
    <property type="project" value="TreeGrafter"/>
</dbReference>
<keyword evidence="3" id="KW-0472">Membrane</keyword>